<accession>A0ABV0MWA9</accession>
<proteinExistence type="predicted"/>
<protein>
    <submittedName>
        <fullName evidence="1">Uncharacterized protein</fullName>
    </submittedName>
</protein>
<name>A0ABV0MWA9_9TELE</name>
<comment type="caution">
    <text evidence="1">The sequence shown here is derived from an EMBL/GenBank/DDBJ whole genome shotgun (WGS) entry which is preliminary data.</text>
</comment>
<evidence type="ECO:0000313" key="2">
    <source>
        <dbReference type="Proteomes" id="UP001476798"/>
    </source>
</evidence>
<gene>
    <name evidence="1" type="ORF">GOODEAATRI_022378</name>
</gene>
<organism evidence="1 2">
    <name type="scientific">Goodea atripinnis</name>
    <dbReference type="NCBI Taxonomy" id="208336"/>
    <lineage>
        <taxon>Eukaryota</taxon>
        <taxon>Metazoa</taxon>
        <taxon>Chordata</taxon>
        <taxon>Craniata</taxon>
        <taxon>Vertebrata</taxon>
        <taxon>Euteleostomi</taxon>
        <taxon>Actinopterygii</taxon>
        <taxon>Neopterygii</taxon>
        <taxon>Teleostei</taxon>
        <taxon>Neoteleostei</taxon>
        <taxon>Acanthomorphata</taxon>
        <taxon>Ovalentaria</taxon>
        <taxon>Atherinomorphae</taxon>
        <taxon>Cyprinodontiformes</taxon>
        <taxon>Goodeidae</taxon>
        <taxon>Goodea</taxon>
    </lineage>
</organism>
<keyword evidence="2" id="KW-1185">Reference proteome</keyword>
<dbReference type="Proteomes" id="UP001476798">
    <property type="component" value="Unassembled WGS sequence"/>
</dbReference>
<evidence type="ECO:0000313" key="1">
    <source>
        <dbReference type="EMBL" id="MEQ2162688.1"/>
    </source>
</evidence>
<dbReference type="EMBL" id="JAHRIO010012281">
    <property type="protein sequence ID" value="MEQ2162688.1"/>
    <property type="molecule type" value="Genomic_DNA"/>
</dbReference>
<sequence>MAFPRAVITRVRGVSSGSLPQSAFCSISLATEGRTDRHKIALKSPKASVMPLVSVSNSCNQTCPHPAKGVNLSTNACTSPNEKGTYFVIPADEVNNGLLWLRVVMVCVLPESLNCFSVIC</sequence>
<reference evidence="1 2" key="1">
    <citation type="submission" date="2021-06" db="EMBL/GenBank/DDBJ databases">
        <authorList>
            <person name="Palmer J.M."/>
        </authorList>
    </citation>
    <scope>NUCLEOTIDE SEQUENCE [LARGE SCALE GENOMIC DNA]</scope>
    <source>
        <strain evidence="1 2">GA_2019</strain>
        <tissue evidence="1">Muscle</tissue>
    </source>
</reference>